<reference evidence="1" key="1">
    <citation type="submission" date="2018-12" db="EMBL/GenBank/DDBJ databases">
        <title>Novel natural products biosynthetic potential of the class Ktedonobacteria.</title>
        <authorList>
            <person name="Zheng Y."/>
            <person name="Saitou A."/>
            <person name="Wang C.M."/>
            <person name="Toyoda A."/>
            <person name="Minakuchi Y."/>
            <person name="Sekiguchi Y."/>
            <person name="Ueda K."/>
            <person name="Takano H."/>
            <person name="Sakai Y."/>
            <person name="Yokota A."/>
            <person name="Yabe S."/>
        </authorList>
    </citation>
    <scope>NUCLEOTIDE SEQUENCE</scope>
    <source>
        <strain evidence="1">A3-2</strain>
    </source>
</reference>
<name>A0A455T759_9CHLR</name>
<gene>
    <name evidence="1" type="ORF">KTA_33940</name>
</gene>
<evidence type="ECO:0000313" key="1">
    <source>
        <dbReference type="EMBL" id="BBH95195.1"/>
    </source>
</evidence>
<dbReference type="EMBL" id="AP019377">
    <property type="protein sequence ID" value="BBH95195.1"/>
    <property type="molecule type" value="Genomic_DNA"/>
</dbReference>
<sequence>MSSMILVSLPRWQKMSRGIVVSAVSVAPSAFPDGFADLLPLLLTTRWGTNWGISGPVEGGAPPVLHLAPEG</sequence>
<accession>A0A455T759</accession>
<organism evidence="1">
    <name type="scientific">Thermogemmatispora argillosa</name>
    <dbReference type="NCBI Taxonomy" id="2045280"/>
    <lineage>
        <taxon>Bacteria</taxon>
        <taxon>Bacillati</taxon>
        <taxon>Chloroflexota</taxon>
        <taxon>Ktedonobacteria</taxon>
        <taxon>Thermogemmatisporales</taxon>
        <taxon>Thermogemmatisporaceae</taxon>
        <taxon>Thermogemmatispora</taxon>
    </lineage>
</organism>
<protein>
    <submittedName>
        <fullName evidence="1">Uncharacterized protein</fullName>
    </submittedName>
</protein>
<dbReference type="AlphaFoldDB" id="A0A455T759"/>
<proteinExistence type="predicted"/>